<comment type="caution">
    <text evidence="5">The sequence shown here is derived from an EMBL/GenBank/DDBJ whole genome shotgun (WGS) entry which is preliminary data.</text>
</comment>
<feature type="compositionally biased region" description="Polar residues" evidence="1">
    <location>
        <begin position="347"/>
        <end position="357"/>
    </location>
</feature>
<feature type="transmembrane region" description="Helical" evidence="2">
    <location>
        <begin position="270"/>
        <end position="290"/>
    </location>
</feature>
<dbReference type="InterPro" id="IPR055780">
    <property type="entry name" value="DUF7356"/>
</dbReference>
<dbReference type="EMBL" id="CAUOFW020001280">
    <property type="protein sequence ID" value="CAK9143172.1"/>
    <property type="molecule type" value="Genomic_DNA"/>
</dbReference>
<keyword evidence="6" id="KW-1185">Reference proteome</keyword>
<name>A0ABC8RMA3_9AQUA</name>
<feature type="compositionally biased region" description="Polar residues" evidence="1">
    <location>
        <begin position="39"/>
        <end position="65"/>
    </location>
</feature>
<gene>
    <name evidence="5" type="ORF">ILEXP_LOCUS10867</name>
</gene>
<reference evidence="5 6" key="1">
    <citation type="submission" date="2024-02" db="EMBL/GenBank/DDBJ databases">
        <authorList>
            <person name="Vignale AGUSTIN F."/>
            <person name="Sosa J E."/>
            <person name="Modenutti C."/>
        </authorList>
    </citation>
    <scope>NUCLEOTIDE SEQUENCE [LARGE SCALE GENOMIC DNA]</scope>
</reference>
<dbReference type="Pfam" id="PF24053">
    <property type="entry name" value="DUF7356"/>
    <property type="match status" value="1"/>
</dbReference>
<keyword evidence="2" id="KW-0812">Transmembrane</keyword>
<evidence type="ECO:0000313" key="6">
    <source>
        <dbReference type="Proteomes" id="UP001642360"/>
    </source>
</evidence>
<keyword evidence="2" id="KW-1133">Transmembrane helix</keyword>
<evidence type="ECO:0000256" key="2">
    <source>
        <dbReference type="SAM" id="Phobius"/>
    </source>
</evidence>
<feature type="compositionally biased region" description="Basic and acidic residues" evidence="1">
    <location>
        <begin position="121"/>
        <end position="131"/>
    </location>
</feature>
<dbReference type="PANTHER" id="PTHR34200:SF8">
    <property type="entry name" value="TRANSMEMBRANE PROTEIN"/>
    <property type="match status" value="1"/>
</dbReference>
<feature type="compositionally biased region" description="Polar residues" evidence="1">
    <location>
        <begin position="85"/>
        <end position="109"/>
    </location>
</feature>
<feature type="region of interest" description="Disordered" evidence="1">
    <location>
        <begin position="85"/>
        <end position="131"/>
    </location>
</feature>
<evidence type="ECO:0000259" key="4">
    <source>
        <dbReference type="Pfam" id="PF24053"/>
    </source>
</evidence>
<organism evidence="5 6">
    <name type="scientific">Ilex paraguariensis</name>
    <name type="common">yerba mate</name>
    <dbReference type="NCBI Taxonomy" id="185542"/>
    <lineage>
        <taxon>Eukaryota</taxon>
        <taxon>Viridiplantae</taxon>
        <taxon>Streptophyta</taxon>
        <taxon>Embryophyta</taxon>
        <taxon>Tracheophyta</taxon>
        <taxon>Spermatophyta</taxon>
        <taxon>Magnoliopsida</taxon>
        <taxon>eudicotyledons</taxon>
        <taxon>Gunneridae</taxon>
        <taxon>Pentapetalae</taxon>
        <taxon>asterids</taxon>
        <taxon>campanulids</taxon>
        <taxon>Aquifoliales</taxon>
        <taxon>Aquifoliaceae</taxon>
        <taxon>Ilex</taxon>
    </lineage>
</organism>
<evidence type="ECO:0000313" key="5">
    <source>
        <dbReference type="EMBL" id="CAK9143172.1"/>
    </source>
</evidence>
<feature type="region of interest" description="Disordered" evidence="1">
    <location>
        <begin position="39"/>
        <end position="69"/>
    </location>
</feature>
<dbReference type="Proteomes" id="UP001642360">
    <property type="component" value="Unassembled WGS sequence"/>
</dbReference>
<accession>A0ABC8RMA3</accession>
<sequence>MAINYTLVMTWFLILIIVSCASADSEVKEISNTGLGLTNTPVSNKNNNVSEQAGIQDSGSDSNKVNPEKMGKDQVVGLKGVENINFNKDNPSKQLGSKGVQTGETNANGDDSVEGGGKKGKTGEGSKTRDMHKEGIVPPLRKESFRVEDCDSSKSCTDEKKALVACLRVQGNEPPDLSLLIQNKGKGPLSVTISAPDFVLLEKRPIQLQENESKEVVLPTRTGETENFIVLTAGNGNCSLDVRDLIAQNSRKETGYHSKTTSINIFNGTLSFGFICLAAIFIIASVWTCISFRRRRFARNGSKYQKLDMEQLPFSGHGKVELNSNDGWDNSWGDDWDDVEAPKTPSMPITPSLSSKRVTSRRSNKEGRKD</sequence>
<keyword evidence="3" id="KW-0732">Signal</keyword>
<evidence type="ECO:0000256" key="3">
    <source>
        <dbReference type="SAM" id="SignalP"/>
    </source>
</evidence>
<protein>
    <recommendedName>
        <fullName evidence="4">DUF7356 domain-containing protein</fullName>
    </recommendedName>
</protein>
<keyword evidence="2" id="KW-0472">Membrane</keyword>
<dbReference type="PANTHER" id="PTHR34200">
    <property type="entry name" value="DENTIN SIALOPHOSPHOPROTEIN-LIKE ISOFORM X1"/>
    <property type="match status" value="1"/>
</dbReference>
<feature type="signal peptide" evidence="3">
    <location>
        <begin position="1"/>
        <end position="23"/>
    </location>
</feature>
<dbReference type="AlphaFoldDB" id="A0ABC8RMA3"/>
<evidence type="ECO:0000256" key="1">
    <source>
        <dbReference type="SAM" id="MobiDB-lite"/>
    </source>
</evidence>
<feature type="region of interest" description="Disordered" evidence="1">
    <location>
        <begin position="328"/>
        <end position="370"/>
    </location>
</feature>
<feature type="domain" description="DUF7356" evidence="4">
    <location>
        <begin position="142"/>
        <end position="245"/>
    </location>
</feature>
<feature type="chain" id="PRO_5044867865" description="DUF7356 domain-containing protein" evidence="3">
    <location>
        <begin position="24"/>
        <end position="370"/>
    </location>
</feature>
<proteinExistence type="predicted"/>